<protein>
    <submittedName>
        <fullName evidence="1">Uncharacterized protein</fullName>
    </submittedName>
</protein>
<evidence type="ECO:0000313" key="1">
    <source>
        <dbReference type="EMBL" id="MCI73688.1"/>
    </source>
</evidence>
<evidence type="ECO:0000313" key="2">
    <source>
        <dbReference type="Proteomes" id="UP000265520"/>
    </source>
</evidence>
<reference evidence="1 2" key="1">
    <citation type="journal article" date="2018" name="Front. Plant Sci.">
        <title>Red Clover (Trifolium pratense) and Zigzag Clover (T. medium) - A Picture of Genomic Similarities and Differences.</title>
        <authorList>
            <person name="Dluhosova J."/>
            <person name="Istvanek J."/>
            <person name="Nedelnik J."/>
            <person name="Repkova J."/>
        </authorList>
    </citation>
    <scope>NUCLEOTIDE SEQUENCE [LARGE SCALE GENOMIC DNA]</scope>
    <source>
        <strain evidence="2">cv. 10/8</strain>
        <tissue evidence="1">Leaf</tissue>
    </source>
</reference>
<dbReference type="AlphaFoldDB" id="A0A392ULC4"/>
<dbReference type="EMBL" id="LXQA010844135">
    <property type="protein sequence ID" value="MCI73688.1"/>
    <property type="molecule type" value="Genomic_DNA"/>
</dbReference>
<comment type="caution">
    <text evidence="1">The sequence shown here is derived from an EMBL/GenBank/DDBJ whole genome shotgun (WGS) entry which is preliminary data.</text>
</comment>
<dbReference type="Proteomes" id="UP000265520">
    <property type="component" value="Unassembled WGS sequence"/>
</dbReference>
<proteinExistence type="predicted"/>
<feature type="non-terminal residue" evidence="1">
    <location>
        <position position="1"/>
    </location>
</feature>
<sequence length="73" mass="7853">VGRTTVSSFQRSDYVELKSLNLSHYGNNWDFADAATDEDVDAPAEMVVDAAVEVVVEAVASLTDLLVSPQILP</sequence>
<accession>A0A392ULC4</accession>
<keyword evidence="2" id="KW-1185">Reference proteome</keyword>
<name>A0A392ULC4_9FABA</name>
<organism evidence="1 2">
    <name type="scientific">Trifolium medium</name>
    <dbReference type="NCBI Taxonomy" id="97028"/>
    <lineage>
        <taxon>Eukaryota</taxon>
        <taxon>Viridiplantae</taxon>
        <taxon>Streptophyta</taxon>
        <taxon>Embryophyta</taxon>
        <taxon>Tracheophyta</taxon>
        <taxon>Spermatophyta</taxon>
        <taxon>Magnoliopsida</taxon>
        <taxon>eudicotyledons</taxon>
        <taxon>Gunneridae</taxon>
        <taxon>Pentapetalae</taxon>
        <taxon>rosids</taxon>
        <taxon>fabids</taxon>
        <taxon>Fabales</taxon>
        <taxon>Fabaceae</taxon>
        <taxon>Papilionoideae</taxon>
        <taxon>50 kb inversion clade</taxon>
        <taxon>NPAAA clade</taxon>
        <taxon>Hologalegina</taxon>
        <taxon>IRL clade</taxon>
        <taxon>Trifolieae</taxon>
        <taxon>Trifolium</taxon>
    </lineage>
</organism>